<dbReference type="CDD" id="cd06429">
    <property type="entry name" value="GT8_like_1"/>
    <property type="match status" value="1"/>
</dbReference>
<evidence type="ECO:0000256" key="6">
    <source>
        <dbReference type="ARBA" id="ARBA00022692"/>
    </source>
</evidence>
<accession>A0A9P0YSH8</accession>
<reference evidence="15" key="1">
    <citation type="submission" date="2022-07" db="EMBL/GenBank/DDBJ databases">
        <authorList>
            <person name="Macas J."/>
            <person name="Novak P."/>
            <person name="Neumann P."/>
        </authorList>
    </citation>
    <scope>NUCLEOTIDE SEQUENCE</scope>
</reference>
<evidence type="ECO:0000256" key="5">
    <source>
        <dbReference type="ARBA" id="ARBA00022679"/>
    </source>
</evidence>
<dbReference type="GO" id="GO:0071555">
    <property type="term" value="P:cell wall organization"/>
    <property type="evidence" value="ECO:0007669"/>
    <property type="project" value="UniProtKB-KW"/>
</dbReference>
<proteinExistence type="inferred from homology"/>
<dbReference type="SUPFAM" id="SSF53448">
    <property type="entry name" value="Nucleotide-diphospho-sugar transferases"/>
    <property type="match status" value="1"/>
</dbReference>
<dbReference type="PANTHER" id="PTHR32116">
    <property type="entry name" value="GALACTURONOSYLTRANSFERASE 4-RELATED"/>
    <property type="match status" value="1"/>
</dbReference>
<evidence type="ECO:0000256" key="11">
    <source>
        <dbReference type="ARBA" id="ARBA00023180"/>
    </source>
</evidence>
<evidence type="ECO:0000256" key="3">
    <source>
        <dbReference type="ARBA" id="ARBA00006351"/>
    </source>
</evidence>
<evidence type="ECO:0000256" key="4">
    <source>
        <dbReference type="ARBA" id="ARBA00022676"/>
    </source>
</evidence>
<keyword evidence="5" id="KW-0808">Transferase</keyword>
<comment type="subcellular location">
    <subcellularLocation>
        <location evidence="1 13">Golgi apparatus membrane</location>
        <topology evidence="1 13">Single-pass type II membrane protein</topology>
    </subcellularLocation>
</comment>
<organism evidence="15 16">
    <name type="scientific">Cuscuta europaea</name>
    <name type="common">European dodder</name>
    <dbReference type="NCBI Taxonomy" id="41803"/>
    <lineage>
        <taxon>Eukaryota</taxon>
        <taxon>Viridiplantae</taxon>
        <taxon>Streptophyta</taxon>
        <taxon>Embryophyta</taxon>
        <taxon>Tracheophyta</taxon>
        <taxon>Spermatophyta</taxon>
        <taxon>Magnoliopsida</taxon>
        <taxon>eudicotyledons</taxon>
        <taxon>Gunneridae</taxon>
        <taxon>Pentapetalae</taxon>
        <taxon>asterids</taxon>
        <taxon>lamiids</taxon>
        <taxon>Solanales</taxon>
        <taxon>Convolvulaceae</taxon>
        <taxon>Cuscuteae</taxon>
        <taxon>Cuscuta</taxon>
        <taxon>Cuscuta subgen. Cuscuta</taxon>
    </lineage>
</organism>
<dbReference type="Pfam" id="PF25557">
    <property type="entry name" value="GAUT_1"/>
    <property type="match status" value="1"/>
</dbReference>
<dbReference type="InterPro" id="IPR002495">
    <property type="entry name" value="Glyco_trans_8"/>
</dbReference>
<keyword evidence="4 13" id="KW-0328">Glycosyltransferase</keyword>
<dbReference type="PANTHER" id="PTHR32116:SF0">
    <property type="entry name" value="GALACTURONOSYLTRANSFERASE 6-RELATED"/>
    <property type="match status" value="1"/>
</dbReference>
<sequence length="596" mass="69085">MRKFHRRTRIFILFLLAVSVGVPIFVLHHKIKRFHVRESGEFVEDLSIIKHRIDAYASRAMEEEEAEDVKEPHRAVYKDDKFRTSPVIEINRSGQPKRTSNSTLGENGNMQVIEKENQRSQNDGVEPKSKGNEHYESITYQNDNSGKSHSQKPLDAKLKEMKDQLIRARLYLSFTPQGSKSHFVKEMKLRVKDLERAIRDSTKDSDLSRKALQKMKAMEVTLSKASHVFPECPPMVKKLRAMTDTTEQQVKAHKNYVGFLLRQAERSTPKGLHCLSMRLTAEYFSLTPNERELPNQHKLHHSDRYHFALFSDNILACSVVVNSTISSAKDPERVVFHIVTNSVTLPAISMWFLLNPPGKATIHIQSIDNMKWLHTKYQTNLQMQDSLNPRYMSALNHLRFYLPDIFPSLDKIVFLDHDVVVQKDLSALWRINMMGKVNGAVQTCEQGDPSFRRMDAFVNFTNPNMGKKFDKETCTWAFGMNLFDLQQWRMLNLTGVYHQYAQLGSNNPILKAGSLPIGWITFYNQTSALDKRWHLLGLGYDDSSSREKAEIERAAVIHFDGPMKPWLDLVMEKYKSYWKKHLNYEHPYLQQCNIHS</sequence>
<evidence type="ECO:0000256" key="1">
    <source>
        <dbReference type="ARBA" id="ARBA00004323"/>
    </source>
</evidence>
<gene>
    <name evidence="15" type="ORF">CEURO_LOCUS4963</name>
</gene>
<comment type="pathway">
    <text evidence="2 13">Glycan metabolism; pectin biosynthesis.</text>
</comment>
<dbReference type="EC" id="2.4.1.-" evidence="13"/>
<dbReference type="AlphaFoldDB" id="A0A9P0YSH8"/>
<name>A0A9P0YSH8_CUSEU</name>
<evidence type="ECO:0000256" key="13">
    <source>
        <dbReference type="RuleBase" id="RU362027"/>
    </source>
</evidence>
<dbReference type="FunFam" id="3.90.550.10:FF:000056">
    <property type="entry name" value="Hexosyltransferase"/>
    <property type="match status" value="1"/>
</dbReference>
<dbReference type="InterPro" id="IPR029044">
    <property type="entry name" value="Nucleotide-diphossugar_trans"/>
</dbReference>
<keyword evidence="12 13" id="KW-0961">Cell wall biogenesis/degradation</keyword>
<evidence type="ECO:0000256" key="7">
    <source>
        <dbReference type="ARBA" id="ARBA00022968"/>
    </source>
</evidence>
<evidence type="ECO:0000256" key="12">
    <source>
        <dbReference type="ARBA" id="ARBA00023316"/>
    </source>
</evidence>
<keyword evidence="6" id="KW-0812">Transmembrane</keyword>
<feature type="compositionally biased region" description="Polar residues" evidence="14">
    <location>
        <begin position="92"/>
        <end position="110"/>
    </location>
</feature>
<keyword evidence="9 13" id="KW-0333">Golgi apparatus</keyword>
<dbReference type="Proteomes" id="UP001152484">
    <property type="component" value="Unassembled WGS sequence"/>
</dbReference>
<comment type="similarity">
    <text evidence="3 13">Belongs to the glycosyltransferase 8 family.</text>
</comment>
<keyword evidence="11" id="KW-0325">Glycoprotein</keyword>
<comment type="caution">
    <text evidence="15">The sequence shown here is derived from an EMBL/GenBank/DDBJ whole genome shotgun (WGS) entry which is preliminary data.</text>
</comment>
<dbReference type="GO" id="GO:0047262">
    <property type="term" value="F:polygalacturonate 4-alpha-galacturonosyltransferase activity"/>
    <property type="evidence" value="ECO:0007669"/>
    <property type="project" value="InterPro"/>
</dbReference>
<keyword evidence="7" id="KW-0735">Signal-anchor</keyword>
<evidence type="ECO:0000256" key="14">
    <source>
        <dbReference type="SAM" id="MobiDB-lite"/>
    </source>
</evidence>
<feature type="region of interest" description="Disordered" evidence="14">
    <location>
        <begin position="87"/>
        <end position="132"/>
    </location>
</feature>
<keyword evidence="8" id="KW-1133">Transmembrane helix</keyword>
<dbReference type="Gene3D" id="3.90.550.10">
    <property type="entry name" value="Spore Coat Polysaccharide Biosynthesis Protein SpsA, Chain A"/>
    <property type="match status" value="1"/>
</dbReference>
<dbReference type="EMBL" id="CAMAPE010000008">
    <property type="protein sequence ID" value="CAH9073844.1"/>
    <property type="molecule type" value="Genomic_DNA"/>
</dbReference>
<evidence type="ECO:0000256" key="2">
    <source>
        <dbReference type="ARBA" id="ARBA00004877"/>
    </source>
</evidence>
<evidence type="ECO:0000313" key="16">
    <source>
        <dbReference type="Proteomes" id="UP001152484"/>
    </source>
</evidence>
<dbReference type="InterPro" id="IPR029993">
    <property type="entry name" value="GAUT"/>
</dbReference>
<evidence type="ECO:0000256" key="9">
    <source>
        <dbReference type="ARBA" id="ARBA00023034"/>
    </source>
</evidence>
<protein>
    <recommendedName>
        <fullName evidence="13">Hexosyltransferase</fullName>
        <ecNumber evidence="13">2.4.1.-</ecNumber>
    </recommendedName>
</protein>
<keyword evidence="16" id="KW-1185">Reference proteome</keyword>
<dbReference type="OrthoDB" id="411524at2759"/>
<dbReference type="GO" id="GO:0000139">
    <property type="term" value="C:Golgi membrane"/>
    <property type="evidence" value="ECO:0007669"/>
    <property type="project" value="UniProtKB-SubCell"/>
</dbReference>
<evidence type="ECO:0000256" key="8">
    <source>
        <dbReference type="ARBA" id="ARBA00022989"/>
    </source>
</evidence>
<evidence type="ECO:0000256" key="10">
    <source>
        <dbReference type="ARBA" id="ARBA00023136"/>
    </source>
</evidence>
<dbReference type="Pfam" id="PF01501">
    <property type="entry name" value="Glyco_transf_8"/>
    <property type="match status" value="1"/>
</dbReference>
<evidence type="ECO:0000313" key="15">
    <source>
        <dbReference type="EMBL" id="CAH9073844.1"/>
    </source>
</evidence>
<keyword evidence="10" id="KW-0472">Membrane</keyword>